<organism evidence="1 2">
    <name type="scientific">Clostridium oryzae</name>
    <dbReference type="NCBI Taxonomy" id="1450648"/>
    <lineage>
        <taxon>Bacteria</taxon>
        <taxon>Bacillati</taxon>
        <taxon>Bacillota</taxon>
        <taxon>Clostridia</taxon>
        <taxon>Eubacteriales</taxon>
        <taxon>Clostridiaceae</taxon>
        <taxon>Clostridium</taxon>
    </lineage>
</organism>
<dbReference type="RefSeq" id="WP_079424355.1">
    <property type="nucleotide sequence ID" value="NZ_MZGV01000021.1"/>
</dbReference>
<dbReference type="EMBL" id="MZGV01000021">
    <property type="protein sequence ID" value="OPJ61559.1"/>
    <property type="molecule type" value="Genomic_DNA"/>
</dbReference>
<accession>A0A1V4INW6</accession>
<keyword evidence="2" id="KW-1185">Reference proteome</keyword>
<proteinExistence type="predicted"/>
<dbReference type="AlphaFoldDB" id="A0A1V4INW6"/>
<evidence type="ECO:0000313" key="2">
    <source>
        <dbReference type="Proteomes" id="UP000190080"/>
    </source>
</evidence>
<dbReference type="OrthoDB" id="1927516at2"/>
<sequence>MIKLGQQIRFKQNRKIKTAKGDIIEVKKGDIARVVRKIDEETAEIVYITGAAKGLAQNIAMQVDDNINVEQIAKKIMDEING</sequence>
<protein>
    <submittedName>
        <fullName evidence="1">Uncharacterized protein</fullName>
    </submittedName>
</protein>
<comment type="caution">
    <text evidence="1">The sequence shown here is derived from an EMBL/GenBank/DDBJ whole genome shotgun (WGS) entry which is preliminary data.</text>
</comment>
<reference evidence="1 2" key="1">
    <citation type="submission" date="2017-03" db="EMBL/GenBank/DDBJ databases">
        <title>Genome sequence of Clostridium oryzae DSM 28571.</title>
        <authorList>
            <person name="Poehlein A."/>
            <person name="Daniel R."/>
        </authorList>
    </citation>
    <scope>NUCLEOTIDE SEQUENCE [LARGE SCALE GENOMIC DNA]</scope>
    <source>
        <strain evidence="1 2">DSM 28571</strain>
    </source>
</reference>
<evidence type="ECO:0000313" key="1">
    <source>
        <dbReference type="EMBL" id="OPJ61559.1"/>
    </source>
</evidence>
<dbReference type="Proteomes" id="UP000190080">
    <property type="component" value="Unassembled WGS sequence"/>
</dbReference>
<gene>
    <name evidence="1" type="ORF">CLORY_22410</name>
</gene>
<name>A0A1V4INW6_9CLOT</name>